<reference evidence="3" key="1">
    <citation type="submission" date="2016-07" db="EMBL/GenBank/DDBJ databases">
        <authorList>
            <person name="Florea S."/>
            <person name="Webb J.S."/>
            <person name="Jaromczyk J."/>
            <person name="Schardl C.L."/>
        </authorList>
    </citation>
    <scope>NUCLEOTIDE SEQUENCE [LARGE SCALE GENOMIC DNA]</scope>
    <source>
        <strain evidence="3">CY1</strain>
    </source>
</reference>
<dbReference type="AlphaFoldDB" id="A0A1V4HQM4"/>
<dbReference type="EMBL" id="MBTG01000004">
    <property type="protein sequence ID" value="OPH60435.1"/>
    <property type="molecule type" value="Genomic_DNA"/>
</dbReference>
<evidence type="ECO:0000256" key="1">
    <source>
        <dbReference type="SAM" id="MobiDB-lite"/>
    </source>
</evidence>
<comment type="caution">
    <text evidence="2">The sequence shown here is derived from an EMBL/GenBank/DDBJ whole genome shotgun (WGS) entry which is preliminary data.</text>
</comment>
<feature type="region of interest" description="Disordered" evidence="1">
    <location>
        <begin position="87"/>
        <end position="111"/>
    </location>
</feature>
<organism evidence="2 3">
    <name type="scientific">Paenibacillus ferrarius</name>
    <dbReference type="NCBI Taxonomy" id="1469647"/>
    <lineage>
        <taxon>Bacteria</taxon>
        <taxon>Bacillati</taxon>
        <taxon>Bacillota</taxon>
        <taxon>Bacilli</taxon>
        <taxon>Bacillales</taxon>
        <taxon>Paenibacillaceae</taxon>
        <taxon>Paenibacillus</taxon>
    </lineage>
</organism>
<dbReference type="OrthoDB" id="2588205at2"/>
<evidence type="ECO:0000313" key="3">
    <source>
        <dbReference type="Proteomes" id="UP000190626"/>
    </source>
</evidence>
<dbReference type="RefSeq" id="WP_079409891.1">
    <property type="nucleotide sequence ID" value="NZ_MBTG01000004.1"/>
</dbReference>
<sequence>MLDFTFEIIDEFTINTKILYANEWFTFNIYEKDQVWTLHPFDGMLIRNKDMCQLVVNELLKNKYFHVMCAKENILLSEIRTTVDLGNRANPALPEPRPREERPVDDEPEDVQSFMDNHSLDEIMEIEKEIVHTRMSVYKQMLEIMFMQGASPTDKEFVQIQSVFTMWKEAYEKITGLSDSDFSGGKKRW</sequence>
<name>A0A1V4HQM4_9BACL</name>
<accession>A0A1V4HQM4</accession>
<keyword evidence="3" id="KW-1185">Reference proteome</keyword>
<evidence type="ECO:0000313" key="2">
    <source>
        <dbReference type="EMBL" id="OPH60435.1"/>
    </source>
</evidence>
<dbReference type="Proteomes" id="UP000190626">
    <property type="component" value="Unassembled WGS sequence"/>
</dbReference>
<protein>
    <submittedName>
        <fullName evidence="2">Uncharacterized protein</fullName>
    </submittedName>
</protein>
<proteinExistence type="predicted"/>
<dbReference type="STRING" id="1469647.BC351_18250"/>
<gene>
    <name evidence="2" type="ORF">BC351_18250</name>
</gene>